<gene>
    <name evidence="1" type="ORF">MSG28_013934</name>
</gene>
<evidence type="ECO:0000313" key="2">
    <source>
        <dbReference type="Proteomes" id="UP001064048"/>
    </source>
</evidence>
<protein>
    <submittedName>
        <fullName evidence="1">Uncharacterized protein</fullName>
    </submittedName>
</protein>
<comment type="caution">
    <text evidence="1">The sequence shown here is derived from an EMBL/GenBank/DDBJ whole genome shotgun (WGS) entry which is preliminary data.</text>
</comment>
<accession>A0ACC0K991</accession>
<dbReference type="EMBL" id="CM046124">
    <property type="protein sequence ID" value="KAI8433076.1"/>
    <property type="molecule type" value="Genomic_DNA"/>
</dbReference>
<evidence type="ECO:0000313" key="1">
    <source>
        <dbReference type="EMBL" id="KAI8433076.1"/>
    </source>
</evidence>
<sequence length="98" mass="10544">MSSKLFVVCVALLVFQLQKFARADIDGADINPDDLVFFLNVVISPHTSSDPNNAAASVFPNIKCPSGKEGIIIGNKLHCKNSTGPSRRNEIVSSKKSN</sequence>
<name>A0ACC0K991_CHOFU</name>
<proteinExistence type="predicted"/>
<reference evidence="1 2" key="1">
    <citation type="journal article" date="2022" name="Genome Biol. Evol.">
        <title>The Spruce Budworm Genome: Reconstructing the Evolutionary History of Antifreeze Proteins.</title>
        <authorList>
            <person name="Beliveau C."/>
            <person name="Gagne P."/>
            <person name="Picq S."/>
            <person name="Vernygora O."/>
            <person name="Keeling C.I."/>
            <person name="Pinkney K."/>
            <person name="Doucet D."/>
            <person name="Wen F."/>
            <person name="Johnston J.S."/>
            <person name="Maaroufi H."/>
            <person name="Boyle B."/>
            <person name="Laroche J."/>
            <person name="Dewar K."/>
            <person name="Juretic N."/>
            <person name="Blackburn G."/>
            <person name="Nisole A."/>
            <person name="Brunet B."/>
            <person name="Brandao M."/>
            <person name="Lumley L."/>
            <person name="Duan J."/>
            <person name="Quan G."/>
            <person name="Lucarotti C.J."/>
            <person name="Roe A.D."/>
            <person name="Sperling F.A.H."/>
            <person name="Levesque R.C."/>
            <person name="Cusson M."/>
        </authorList>
    </citation>
    <scope>NUCLEOTIDE SEQUENCE [LARGE SCALE GENOMIC DNA]</scope>
    <source>
        <strain evidence="1">Glfc:IPQL:Cfum</strain>
    </source>
</reference>
<keyword evidence="2" id="KW-1185">Reference proteome</keyword>
<dbReference type="Proteomes" id="UP001064048">
    <property type="component" value="Chromosome 24"/>
</dbReference>
<organism evidence="1 2">
    <name type="scientific">Choristoneura fumiferana</name>
    <name type="common">Spruce budworm moth</name>
    <name type="synonym">Archips fumiferana</name>
    <dbReference type="NCBI Taxonomy" id="7141"/>
    <lineage>
        <taxon>Eukaryota</taxon>
        <taxon>Metazoa</taxon>
        <taxon>Ecdysozoa</taxon>
        <taxon>Arthropoda</taxon>
        <taxon>Hexapoda</taxon>
        <taxon>Insecta</taxon>
        <taxon>Pterygota</taxon>
        <taxon>Neoptera</taxon>
        <taxon>Endopterygota</taxon>
        <taxon>Lepidoptera</taxon>
        <taxon>Glossata</taxon>
        <taxon>Ditrysia</taxon>
        <taxon>Tortricoidea</taxon>
        <taxon>Tortricidae</taxon>
        <taxon>Tortricinae</taxon>
        <taxon>Choristoneura</taxon>
    </lineage>
</organism>